<sequence>MQRGINMMIGSLLKEYRLKQNKSQRKFIGSIVTQSYYSKVEKNISQITADNLMGLLQYNNISVQEFFNNFSQKSDNSYCQTKELENMMIEAYYTNNIEQIHNIKKIIHESTLSEYDKNYQTLMTNGFLALMNPKLNSEKLTSTIKNKIFDIPSYTQDKLMLYCDFMRFYSLSDNEIITRNILKQYQSTNDSNIQELILAIVCNILIFSIENDKFENVSYFLNKIQNIKTTPQLLFYKIDIEFFKNIIEIKNSNDAKKINKCKNFIKTLQDAGMKEYSNELKKFIKDNF</sequence>
<name>A0A6B2G2Q2_9LACO</name>
<dbReference type="Gene3D" id="1.10.260.40">
    <property type="entry name" value="lambda repressor-like DNA-binding domains"/>
    <property type="match status" value="1"/>
</dbReference>
<dbReference type="InterPro" id="IPR010982">
    <property type="entry name" value="Lambda_DNA-bd_dom_sf"/>
</dbReference>
<evidence type="ECO:0000259" key="1">
    <source>
        <dbReference type="PROSITE" id="PS50943"/>
    </source>
</evidence>
<dbReference type="PANTHER" id="PTHR37038:SF12">
    <property type="entry name" value="TRANSCRIPTIONAL REGULATOR"/>
    <property type="match status" value="1"/>
</dbReference>
<comment type="caution">
    <text evidence="2">The sequence shown here is derived from an EMBL/GenBank/DDBJ whole genome shotgun (WGS) entry which is preliminary data.</text>
</comment>
<dbReference type="InterPro" id="IPR053163">
    <property type="entry name" value="HTH-type_regulator_Rgg"/>
</dbReference>
<dbReference type="AlphaFoldDB" id="A0A6B2G2Q2"/>
<feature type="domain" description="HTH cro/C1-type" evidence="1">
    <location>
        <begin position="13"/>
        <end position="66"/>
    </location>
</feature>
<dbReference type="Pfam" id="PF01381">
    <property type="entry name" value="HTH_3"/>
    <property type="match status" value="1"/>
</dbReference>
<dbReference type="GO" id="GO:0003677">
    <property type="term" value="F:DNA binding"/>
    <property type="evidence" value="ECO:0007669"/>
    <property type="project" value="InterPro"/>
</dbReference>
<dbReference type="InterPro" id="IPR010057">
    <property type="entry name" value="Transcription_activator_Rgg_C"/>
</dbReference>
<proteinExistence type="predicted"/>
<dbReference type="PANTHER" id="PTHR37038">
    <property type="entry name" value="TRANSCRIPTIONAL REGULATOR-RELATED"/>
    <property type="match status" value="1"/>
</dbReference>
<dbReference type="EMBL" id="JAADJO010000011">
    <property type="protein sequence ID" value="NDJ74010.1"/>
    <property type="molecule type" value="Genomic_DNA"/>
</dbReference>
<dbReference type="CDD" id="cd00093">
    <property type="entry name" value="HTH_XRE"/>
    <property type="match status" value="1"/>
</dbReference>
<dbReference type="SUPFAM" id="SSF47413">
    <property type="entry name" value="lambda repressor-like DNA-binding domains"/>
    <property type="match status" value="1"/>
</dbReference>
<dbReference type="InterPro" id="IPR001387">
    <property type="entry name" value="Cro/C1-type_HTH"/>
</dbReference>
<dbReference type="Pfam" id="PF21259">
    <property type="entry name" value="Rgg_C"/>
    <property type="match status" value="1"/>
</dbReference>
<organism evidence="2">
    <name type="scientific">Lactobacillus paragasseri</name>
    <dbReference type="NCBI Taxonomy" id="2107999"/>
    <lineage>
        <taxon>Bacteria</taxon>
        <taxon>Bacillati</taxon>
        <taxon>Bacillota</taxon>
        <taxon>Bacilli</taxon>
        <taxon>Lactobacillales</taxon>
        <taxon>Lactobacillaceae</taxon>
        <taxon>Lactobacillus</taxon>
    </lineage>
</organism>
<accession>A0A6B2G2Q2</accession>
<protein>
    <submittedName>
        <fullName evidence="2">Helix-turn-helix domain-containing protein</fullName>
    </submittedName>
</protein>
<evidence type="ECO:0000313" key="2">
    <source>
        <dbReference type="EMBL" id="NDJ74010.1"/>
    </source>
</evidence>
<reference evidence="2" key="1">
    <citation type="submission" date="2020-01" db="EMBL/GenBank/DDBJ databases">
        <title>Vaginal microbiome of pregnant Indian women: Insights into the genome of dominants Lactobacillus species.</title>
        <authorList>
            <person name="Das B."/>
            <person name="Mehta O."/>
            <person name="Ghosh T.S."/>
            <person name="Kothidar A."/>
            <person name="Gowtham M.R."/>
            <person name="Mitra R."/>
            <person name="Kshetrapal P."/>
            <person name="Wadhwa N."/>
            <person name="Thiruvengadam R."/>
            <person name="Nair G.B."/>
            <person name="Bhatnagar S."/>
            <person name="Das B."/>
        </authorList>
    </citation>
    <scope>NUCLEOTIDE SEQUENCE</scope>
    <source>
        <strain evidence="2">Indica</strain>
    </source>
</reference>
<dbReference type="NCBIfam" id="TIGR01716">
    <property type="entry name" value="RGG_Cterm"/>
    <property type="match status" value="1"/>
</dbReference>
<dbReference type="SMART" id="SM00530">
    <property type="entry name" value="HTH_XRE"/>
    <property type="match status" value="1"/>
</dbReference>
<dbReference type="PROSITE" id="PS50943">
    <property type="entry name" value="HTH_CROC1"/>
    <property type="match status" value="1"/>
</dbReference>
<gene>
    <name evidence="2" type="ORF">GWG61_05825</name>
</gene>